<evidence type="ECO:0000256" key="9">
    <source>
        <dbReference type="ARBA" id="ARBA00023316"/>
    </source>
</evidence>
<dbReference type="GO" id="GO:0071555">
    <property type="term" value="P:cell wall organization"/>
    <property type="evidence" value="ECO:0007669"/>
    <property type="project" value="UniProtKB-KW"/>
</dbReference>
<dbReference type="STRING" id="1202772.A0A0A7CMU1"/>
<feature type="chain" id="PRO_5002027343" description="glucan endo-1,3-beta-D-glucosidase" evidence="14">
    <location>
        <begin position="24"/>
        <end position="568"/>
    </location>
</feature>
<evidence type="ECO:0000313" key="18">
    <source>
        <dbReference type="Proteomes" id="UP000243579"/>
    </source>
</evidence>
<dbReference type="InterPro" id="IPR017853">
    <property type="entry name" value="GH"/>
</dbReference>
<evidence type="ECO:0000256" key="3">
    <source>
        <dbReference type="ARBA" id="ARBA00012780"/>
    </source>
</evidence>
<dbReference type="Proteomes" id="UP000243579">
    <property type="component" value="Unassembled WGS sequence"/>
</dbReference>
<proteinExistence type="predicted"/>
<dbReference type="AlphaFoldDB" id="A0A0A7CMU1"/>
<evidence type="ECO:0000256" key="7">
    <source>
        <dbReference type="ARBA" id="ARBA00023180"/>
    </source>
</evidence>
<keyword evidence="5 17" id="KW-0378">Hydrolase</keyword>
<dbReference type="PANTHER" id="PTHR16631">
    <property type="entry name" value="GLUCAN 1,3-BETA-GLUCOSIDASE"/>
    <property type="match status" value="1"/>
</dbReference>
<evidence type="ECO:0000313" key="17">
    <source>
        <dbReference type="EMBL" id="OQR94257.1"/>
    </source>
</evidence>
<evidence type="ECO:0000256" key="4">
    <source>
        <dbReference type="ARBA" id="ARBA00022475"/>
    </source>
</evidence>
<evidence type="ECO:0000256" key="11">
    <source>
        <dbReference type="ARBA" id="ARBA00037649"/>
    </source>
</evidence>
<evidence type="ECO:0000256" key="6">
    <source>
        <dbReference type="ARBA" id="ARBA00023136"/>
    </source>
</evidence>
<dbReference type="Pfam" id="PF00652">
    <property type="entry name" value="Ricin_B_lectin"/>
    <property type="match status" value="2"/>
</dbReference>
<evidence type="ECO:0000256" key="13">
    <source>
        <dbReference type="ARBA" id="ARBA00043078"/>
    </source>
</evidence>
<keyword evidence="10" id="KW-0624">Polysaccharide degradation</keyword>
<organism evidence="16">
    <name type="scientific">Achlya hypogyna</name>
    <name type="common">Oomycete</name>
    <name type="synonym">Protoachlya hypogyna</name>
    <dbReference type="NCBI Taxonomy" id="1202772"/>
    <lineage>
        <taxon>Eukaryota</taxon>
        <taxon>Sar</taxon>
        <taxon>Stramenopiles</taxon>
        <taxon>Oomycota</taxon>
        <taxon>Saprolegniomycetes</taxon>
        <taxon>Saprolegniales</taxon>
        <taxon>Achlyaceae</taxon>
        <taxon>Achlya</taxon>
    </lineage>
</organism>
<keyword evidence="9" id="KW-0961">Cell wall biogenesis/degradation</keyword>
<dbReference type="InterPro" id="IPR035992">
    <property type="entry name" value="Ricin_B-like_lectins"/>
</dbReference>
<dbReference type="SUPFAM" id="SSF50370">
    <property type="entry name" value="Ricin B-like lectins"/>
    <property type="match status" value="2"/>
</dbReference>
<evidence type="ECO:0000259" key="15">
    <source>
        <dbReference type="SMART" id="SM00458"/>
    </source>
</evidence>
<evidence type="ECO:0000313" key="16">
    <source>
        <dbReference type="EMBL" id="AIG55846.1"/>
    </source>
</evidence>
<comment type="catalytic activity">
    <reaction evidence="1">
        <text>Hydrolysis of (1-&gt;3)-beta-D-glucosidic linkages in (1-&gt;3)-beta-D-glucans.</text>
        <dbReference type="EC" id="3.2.1.39"/>
    </reaction>
</comment>
<dbReference type="InterPro" id="IPR050732">
    <property type="entry name" value="Beta-glucan_modifiers"/>
</dbReference>
<dbReference type="EMBL" id="JNBR01000367">
    <property type="protein sequence ID" value="OQR94257.1"/>
    <property type="molecule type" value="Genomic_DNA"/>
</dbReference>
<gene>
    <name evidence="17" type="ORF">ACHHYP_01567</name>
</gene>
<feature type="signal peptide" evidence="14">
    <location>
        <begin position="1"/>
        <end position="23"/>
    </location>
</feature>
<protein>
    <recommendedName>
        <fullName evidence="3">glucan endo-1,3-beta-D-glucosidase</fullName>
        <ecNumber evidence="3">3.2.1.39</ecNumber>
    </recommendedName>
    <alternativeName>
        <fullName evidence="13">Endo-1,3-beta-glucanase btgC</fullName>
    </alternativeName>
    <alternativeName>
        <fullName evidence="12">Laminarinase btgC</fullName>
    </alternativeName>
</protein>
<evidence type="ECO:0000256" key="5">
    <source>
        <dbReference type="ARBA" id="ARBA00022801"/>
    </source>
</evidence>
<dbReference type="GO" id="GO:0000272">
    <property type="term" value="P:polysaccharide catabolic process"/>
    <property type="evidence" value="ECO:0007669"/>
    <property type="project" value="UniProtKB-KW"/>
</dbReference>
<reference evidence="16 18" key="1">
    <citation type="journal article" date="2014" name="Genome Biol. Evol.">
        <title>The secreted proteins of Achlya hypogyna and Thraustotheca clavata identify the ancestral oomycete secretome and reveal gene acquisitions by horizontal gene transfer.</title>
        <authorList>
            <person name="Misner I."/>
            <person name="Blouin N."/>
            <person name="Leonard G."/>
            <person name="Richards T.A."/>
            <person name="Lane C.E."/>
        </authorList>
    </citation>
    <scope>NUCLEOTIDE SEQUENCE</scope>
    <source>
        <strain evidence="16 18">ATCC 48635</strain>
    </source>
</reference>
<dbReference type="Gene3D" id="3.20.20.80">
    <property type="entry name" value="Glycosidases"/>
    <property type="match status" value="1"/>
</dbReference>
<keyword evidence="4" id="KW-1003">Cell membrane</keyword>
<dbReference type="Gene3D" id="2.80.10.50">
    <property type="match status" value="2"/>
</dbReference>
<feature type="domain" description="Ricin B lectin" evidence="15">
    <location>
        <begin position="310"/>
        <end position="441"/>
    </location>
</feature>
<accession>A0A0A7CMU1</accession>
<comment type="subcellular location">
    <subcellularLocation>
        <location evidence="2">Cell membrane</location>
    </subcellularLocation>
</comment>
<keyword evidence="6" id="KW-0472">Membrane</keyword>
<dbReference type="EC" id="3.2.1.39" evidence="3"/>
<dbReference type="PANTHER" id="PTHR16631:SF17">
    <property type="entry name" value="GLUCAN ENDO-1,3-BETA-GLUCOSIDASE BTGC"/>
    <property type="match status" value="1"/>
</dbReference>
<comment type="function">
    <text evidence="11">Glucanases play a role in cell expansion during growth, in cell-cell fusion during mating, and in spore release during sporulation. This enzyme may be involved in beta-glucan degradation. Active on laminarin and lichenan.</text>
</comment>
<dbReference type="InterPro" id="IPR000772">
    <property type="entry name" value="Ricin_B_lectin"/>
</dbReference>
<feature type="domain" description="Ricin B lectin" evidence="15">
    <location>
        <begin position="446"/>
        <end position="565"/>
    </location>
</feature>
<name>A0A0A7CMU1_ACHHY</name>
<keyword evidence="7" id="KW-0325">Glycoprotein</keyword>
<keyword evidence="14" id="KW-0732">Signal</keyword>
<evidence type="ECO:0000256" key="8">
    <source>
        <dbReference type="ARBA" id="ARBA00023277"/>
    </source>
</evidence>
<dbReference type="SUPFAM" id="SSF51445">
    <property type="entry name" value="(Trans)glycosidases"/>
    <property type="match status" value="1"/>
</dbReference>
<sequence length="568" mass="63837">MKVPLRSLVIAATIALLVAPTTALTRMFQGLNYDPFSSSWEGCKTVSQIATEFEAIAKVTDRLRIQSMRCTARILDAAADAGLKVWIGLWTEEDEIKPWSTFDIEFTTLKELVESNTVRNDNVLGVQIGNDALHRCYIQGQNAMSLYRDIVDRVNKVRTYLRSKGLLIPVTAADTIDSYIRFPGLYSIVDVVSVNYFPIWEKVAAADGMNLLFPRWQGIVKQALAAGKPVLLSETGWSTADDKYLVAEASPAAQALYIKDFLSLAERQSINYYYYSAIDMSTYGNLVEQSFGIFDVNLNLKSSIQDIAPGPQLIVTRIFNGDNVLKVDPHNWNALLVEEPASGLRQNFVDELWIYEPNSQMYYSKSSNLCLDAYPAGSGNDLLHMFYCGTSNVNQKWQFTDEGHLKSLNGADQCINIDRTQKNKLGMERCNDDASQKFSMRELRAEPVTITAGEFYLYEWYDDVLSTTDTTCADCKLWFYDPIAQQLKSKSGDKCLDAYLDGNNMIVHVYDCDATNANQKWQFNEVTGQWIHGTRLGLCLDGPNSGKVHLAFCDKSKASQQWTMAFAQ</sequence>
<evidence type="ECO:0000256" key="10">
    <source>
        <dbReference type="ARBA" id="ARBA00023326"/>
    </source>
</evidence>
<dbReference type="EMBL" id="KM038385">
    <property type="protein sequence ID" value="AIG55846.1"/>
    <property type="molecule type" value="Genomic_DNA"/>
</dbReference>
<dbReference type="GO" id="GO:0042973">
    <property type="term" value="F:glucan endo-1,3-beta-D-glucosidase activity"/>
    <property type="evidence" value="ECO:0007669"/>
    <property type="project" value="UniProtKB-EC"/>
</dbReference>
<dbReference type="SMART" id="SM00458">
    <property type="entry name" value="RICIN"/>
    <property type="match status" value="2"/>
</dbReference>
<evidence type="ECO:0000256" key="2">
    <source>
        <dbReference type="ARBA" id="ARBA00004236"/>
    </source>
</evidence>
<keyword evidence="18" id="KW-1185">Reference proteome</keyword>
<evidence type="ECO:0000256" key="14">
    <source>
        <dbReference type="SAM" id="SignalP"/>
    </source>
</evidence>
<keyword evidence="8" id="KW-0119">Carbohydrate metabolism</keyword>
<dbReference type="OrthoDB" id="77201at2759"/>
<dbReference type="GO" id="GO:0005886">
    <property type="term" value="C:plasma membrane"/>
    <property type="evidence" value="ECO:0007669"/>
    <property type="project" value="UniProtKB-SubCell"/>
</dbReference>
<dbReference type="PROSITE" id="PS50231">
    <property type="entry name" value="RICIN_B_LECTIN"/>
    <property type="match status" value="2"/>
</dbReference>
<evidence type="ECO:0000256" key="1">
    <source>
        <dbReference type="ARBA" id="ARBA00000382"/>
    </source>
</evidence>
<evidence type="ECO:0000256" key="12">
    <source>
        <dbReference type="ARBA" id="ARBA00042373"/>
    </source>
</evidence>